<dbReference type="InterPro" id="IPR006949">
    <property type="entry name" value="Barrel_Baseplate_J-like"/>
</dbReference>
<accession>A0AAD2DI65</accession>
<dbReference type="PANTHER" id="PTHR37829:SF3">
    <property type="entry name" value="PROTEIN JAYE-RELATED"/>
    <property type="match status" value="1"/>
</dbReference>
<dbReference type="Pfam" id="PF04865">
    <property type="entry name" value="Baseplate_J"/>
    <property type="match status" value="1"/>
</dbReference>
<evidence type="ECO:0000259" key="3">
    <source>
        <dbReference type="Pfam" id="PF26078"/>
    </source>
</evidence>
<protein>
    <submittedName>
        <fullName evidence="5">Baseplate_J domain-containing protein</fullName>
    </submittedName>
</protein>
<dbReference type="RefSeq" id="WP_317049953.1">
    <property type="nucleotide sequence ID" value="NZ_CAMRXC010000286.1"/>
</dbReference>
<dbReference type="PANTHER" id="PTHR37829">
    <property type="entry name" value="PHAGE-LIKE ELEMENT PBSX PROTEIN XKDT"/>
    <property type="match status" value="1"/>
</dbReference>
<comment type="caution">
    <text evidence="5">The sequence shown here is derived from an EMBL/GenBank/DDBJ whole genome shotgun (WGS) entry which is preliminary data.</text>
</comment>
<dbReference type="Pfam" id="PF26078">
    <property type="entry name" value="Baseplate_J_M"/>
    <property type="match status" value="1"/>
</dbReference>
<comment type="similarity">
    <text evidence="1">Belongs to the Mu gp47/PBSX XkdT family.</text>
</comment>
<organism evidence="5 6">
    <name type="scientific">Clostridium neonatale</name>
    <dbReference type="NCBI Taxonomy" id="137838"/>
    <lineage>
        <taxon>Bacteria</taxon>
        <taxon>Bacillati</taxon>
        <taxon>Bacillota</taxon>
        <taxon>Clostridia</taxon>
        <taxon>Eubacteriales</taxon>
        <taxon>Clostridiaceae</taxon>
        <taxon>Clostridium</taxon>
    </lineage>
</organism>
<evidence type="ECO:0000256" key="1">
    <source>
        <dbReference type="ARBA" id="ARBA00038087"/>
    </source>
</evidence>
<dbReference type="InterPro" id="IPR058530">
    <property type="entry name" value="Baseplate_J-like_C"/>
</dbReference>
<sequence length="349" mass="38448">MYFTISENEILNGMLDRVNNALDKRVGSSLIYNAIAPAAQEIARLRNDMDRFLNYGLVTSADVPEEILDSATSTDGVYRKKATAAIKLGVFKDISNNIMDIPIGSRFSIDKIVYKSIEKIEIGKYKMQCEVDGIQGNYPSGTILPLEYIENLGTAQLTDILTEGTDKETNQDLFDRWIIKIQTPSTSGNKYHYLNWALEVNGVGGAKVFPLWNGNGTVKVVIADSNKHSASESLVQETYNYIEEQRPIGATVTVVSAVEKALNITANVTLVNGTTLDVVINNFNTVINDYLKSIAFKTNYLSHAKVGSLLLDTNGVLDYSDLKLNDSTSNLQLEDEEIATLGNINLEVV</sequence>
<evidence type="ECO:0000259" key="4">
    <source>
        <dbReference type="Pfam" id="PF26079"/>
    </source>
</evidence>
<feature type="domain" description="Baseplate protein J-like barrel" evidence="2">
    <location>
        <begin position="100"/>
        <end position="147"/>
    </location>
</feature>
<dbReference type="EMBL" id="CAMTCP010000293">
    <property type="protein sequence ID" value="CAI3694132.1"/>
    <property type="molecule type" value="Genomic_DNA"/>
</dbReference>
<proteinExistence type="inferred from homology"/>
<evidence type="ECO:0000313" key="6">
    <source>
        <dbReference type="Proteomes" id="UP001189143"/>
    </source>
</evidence>
<evidence type="ECO:0000313" key="5">
    <source>
        <dbReference type="EMBL" id="CAI3694132.1"/>
    </source>
</evidence>
<dbReference type="Pfam" id="PF26079">
    <property type="entry name" value="Baseplate_J_C"/>
    <property type="match status" value="1"/>
</dbReference>
<dbReference type="InterPro" id="IPR052399">
    <property type="entry name" value="Phage_Baseplate_Assmbl_Protein"/>
</dbReference>
<reference evidence="5" key="1">
    <citation type="submission" date="2022-10" db="EMBL/GenBank/DDBJ databases">
        <authorList>
            <person name="Aires J."/>
            <person name="Mesa V."/>
        </authorList>
    </citation>
    <scope>NUCLEOTIDE SEQUENCE</scope>
    <source>
        <strain evidence="5">Clostridium neonatale JD116</strain>
    </source>
</reference>
<name>A0AAD2DI65_9CLOT</name>
<evidence type="ECO:0000259" key="2">
    <source>
        <dbReference type="Pfam" id="PF04865"/>
    </source>
</evidence>
<feature type="domain" description="Baseplate J-like central" evidence="3">
    <location>
        <begin position="185"/>
        <end position="256"/>
    </location>
</feature>
<dbReference type="Proteomes" id="UP001189143">
    <property type="component" value="Unassembled WGS sequence"/>
</dbReference>
<feature type="domain" description="Baseplate J-like C-terminal" evidence="4">
    <location>
        <begin position="263"/>
        <end position="346"/>
    </location>
</feature>
<gene>
    <name evidence="5" type="ORF">CNEO2_900012</name>
</gene>
<dbReference type="InterPro" id="IPR058531">
    <property type="entry name" value="Baseplate_J_M"/>
</dbReference>
<dbReference type="AlphaFoldDB" id="A0AAD2DI65"/>